<organism evidence="2 3">
    <name type="scientific">Cerasibacillus terrae</name>
    <dbReference type="NCBI Taxonomy" id="2498845"/>
    <lineage>
        <taxon>Bacteria</taxon>
        <taxon>Bacillati</taxon>
        <taxon>Bacillota</taxon>
        <taxon>Bacilli</taxon>
        <taxon>Bacillales</taxon>
        <taxon>Bacillaceae</taxon>
        <taxon>Cerasibacillus</taxon>
    </lineage>
</organism>
<evidence type="ECO:0000259" key="1">
    <source>
        <dbReference type="Pfam" id="PF03190"/>
    </source>
</evidence>
<dbReference type="GO" id="GO:0005975">
    <property type="term" value="P:carbohydrate metabolic process"/>
    <property type="evidence" value="ECO:0007669"/>
    <property type="project" value="InterPro"/>
</dbReference>
<dbReference type="EMBL" id="VDUW01000004">
    <property type="protein sequence ID" value="TXL65077.1"/>
    <property type="molecule type" value="Genomic_DNA"/>
</dbReference>
<dbReference type="PANTHER" id="PTHR42899">
    <property type="entry name" value="SPERMATOGENESIS-ASSOCIATED PROTEIN 20"/>
    <property type="match status" value="1"/>
</dbReference>
<dbReference type="CDD" id="cd02955">
    <property type="entry name" value="SSP411"/>
    <property type="match status" value="1"/>
</dbReference>
<dbReference type="Proteomes" id="UP000321574">
    <property type="component" value="Unassembled WGS sequence"/>
</dbReference>
<dbReference type="Pfam" id="PF03190">
    <property type="entry name" value="Thioredox_DsbH"/>
    <property type="match status" value="1"/>
</dbReference>
<dbReference type="SUPFAM" id="SSF52833">
    <property type="entry name" value="Thioredoxin-like"/>
    <property type="match status" value="1"/>
</dbReference>
<name>A0A5C8NV52_9BACI</name>
<proteinExistence type="predicted"/>
<dbReference type="RefSeq" id="WP_147666882.1">
    <property type="nucleotide sequence ID" value="NZ_VDUW01000004.1"/>
</dbReference>
<dbReference type="Gene3D" id="1.50.10.10">
    <property type="match status" value="1"/>
</dbReference>
<protein>
    <submittedName>
        <fullName evidence="2">Thioredoxin domain-containing protein</fullName>
    </submittedName>
</protein>
<dbReference type="Gene3D" id="3.40.30.10">
    <property type="entry name" value="Glutaredoxin"/>
    <property type="match status" value="1"/>
</dbReference>
<dbReference type="InterPro" id="IPR004879">
    <property type="entry name" value="Ssp411-like_TRX"/>
</dbReference>
<sequence>MFDNNKNANRLIKEKSPYLLQHAHNPVDWYAWGEEAFQKAKQEKKPIFLSIGYSTCHWCHVMARESFSDEEVAKYLNEHFVSIKVDREERPDIDSVYMKVCQMMTGHGGWPLTIFMTPDKVPFFAGTYFPKKERYGMPGFMEVLKHLHHTYTSDPDKIKHVTIQIKDALKQTTQQKSNRQLTKKAVDEAYEQLEQRFDWENGGFGEAPKFPQPQNLLFLLRYYHATGKERALEMVEHTLLKMAAGGIYDQIGFGFSRYSVDEKWLVPHFEKMLYDQALMVMVYAEAFQITGKNFFRRMGKQIISFVMKEMQSNENVFYSAIDADSEGVEGKYYVWDKKEIIDILGKELGEFYADVYQLTDQGNFEGKNIPNRISVDLHEIADKYDLSMKEFGREMQNARQLLLEAREKRIYPHVDDKILTSWNGLMITALAMAGRIFQEKTFTEAAEKAIAFIEKKLIVDGRLMARYRDGETKHKAYLDDHAYLLWAYVELYGATFSTKYLEKGKELLNQMIELFWDDEQAGFFFSGKDAEQMITDDKEVYDGALPSGNSVAAVTLLRMSALTGETKYVDLLDDMYATFFNDISRQASAATFFVQSLLLTEYPTKEVIVLGEQENQDFQAFVQKLQQAFLPDVSLLVSETGEKLASVSPFAKDYQVLEGKPTAYICKEFTCEAPINDLEEAMKKIVKK</sequence>
<evidence type="ECO:0000313" key="2">
    <source>
        <dbReference type="EMBL" id="TXL65077.1"/>
    </source>
</evidence>
<dbReference type="OrthoDB" id="9762614at2"/>
<feature type="domain" description="Spermatogenesis-associated protein 20-like TRX" evidence="1">
    <location>
        <begin position="9"/>
        <end position="169"/>
    </location>
</feature>
<dbReference type="PIRSF" id="PIRSF006402">
    <property type="entry name" value="UCP006402_thioredoxin"/>
    <property type="match status" value="1"/>
</dbReference>
<accession>A0A5C8NV52</accession>
<evidence type="ECO:0000313" key="3">
    <source>
        <dbReference type="Proteomes" id="UP000321574"/>
    </source>
</evidence>
<dbReference type="InterPro" id="IPR008928">
    <property type="entry name" value="6-hairpin_glycosidase_sf"/>
</dbReference>
<dbReference type="AlphaFoldDB" id="A0A5C8NV52"/>
<dbReference type="InterPro" id="IPR036249">
    <property type="entry name" value="Thioredoxin-like_sf"/>
</dbReference>
<gene>
    <name evidence="2" type="ORF">FHP05_08035</name>
</gene>
<dbReference type="PANTHER" id="PTHR42899:SF1">
    <property type="entry name" value="SPERMATOGENESIS-ASSOCIATED PROTEIN 20"/>
    <property type="match status" value="1"/>
</dbReference>
<dbReference type="InterPro" id="IPR012341">
    <property type="entry name" value="6hp_glycosidase-like_sf"/>
</dbReference>
<dbReference type="InterPro" id="IPR024705">
    <property type="entry name" value="Ssp411"/>
</dbReference>
<keyword evidence="3" id="KW-1185">Reference proteome</keyword>
<reference evidence="2 3" key="1">
    <citation type="submission" date="2019-06" db="EMBL/GenBank/DDBJ databases">
        <title>Cerasibacillus sp. nov., isolated from maize field.</title>
        <authorList>
            <person name="Lin S.-Y."/>
            <person name="Tsai C.-F."/>
            <person name="Young C.-C."/>
        </authorList>
    </citation>
    <scope>NUCLEOTIDE SEQUENCE [LARGE SCALE GENOMIC DNA]</scope>
    <source>
        <strain evidence="2 3">CC-CFT480</strain>
    </source>
</reference>
<comment type="caution">
    <text evidence="2">The sequence shown here is derived from an EMBL/GenBank/DDBJ whole genome shotgun (WGS) entry which is preliminary data.</text>
</comment>
<dbReference type="SUPFAM" id="SSF48208">
    <property type="entry name" value="Six-hairpin glycosidases"/>
    <property type="match status" value="1"/>
</dbReference>